<dbReference type="EMBL" id="JAUTIX010000001">
    <property type="protein sequence ID" value="MDP0396961.1"/>
    <property type="molecule type" value="Genomic_DNA"/>
</dbReference>
<gene>
    <name evidence="3" type="ORF">Q7X28_03385</name>
</gene>
<keyword evidence="4" id="KW-1185">Reference proteome</keyword>
<dbReference type="InterPro" id="IPR037473">
    <property type="entry name" value="Lcp-like"/>
</dbReference>
<evidence type="ECO:0000313" key="4">
    <source>
        <dbReference type="Proteomes" id="UP001178281"/>
    </source>
</evidence>
<dbReference type="GO" id="GO:0016491">
    <property type="term" value="F:oxidoreductase activity"/>
    <property type="evidence" value="ECO:0007669"/>
    <property type="project" value="UniProtKB-KW"/>
</dbReference>
<dbReference type="AlphaFoldDB" id="A0AA90N7G9"/>
<comment type="caution">
    <text evidence="3">The sequence shown here is derived from an EMBL/GenBank/DDBJ whole genome shotgun (WGS) entry which is preliminary data.</text>
</comment>
<dbReference type="PROSITE" id="PS51318">
    <property type="entry name" value="TAT"/>
    <property type="match status" value="1"/>
</dbReference>
<dbReference type="InterPro" id="IPR018713">
    <property type="entry name" value="MPAB/Lcp_cat_dom"/>
</dbReference>
<proteinExistence type="predicted"/>
<feature type="signal peptide" evidence="1">
    <location>
        <begin position="1"/>
        <end position="32"/>
    </location>
</feature>
<keyword evidence="3" id="KW-0560">Oxidoreductase</keyword>
<dbReference type="PANTHER" id="PTHR37539">
    <property type="entry name" value="SECRETED PROTEIN-RELATED"/>
    <property type="match status" value="1"/>
</dbReference>
<dbReference type="RefSeq" id="WP_305110272.1">
    <property type="nucleotide sequence ID" value="NZ_JAUTIX010000001.1"/>
</dbReference>
<dbReference type="InterPro" id="IPR006311">
    <property type="entry name" value="TAT_signal"/>
</dbReference>
<evidence type="ECO:0000313" key="3">
    <source>
        <dbReference type="EMBL" id="MDP0396961.1"/>
    </source>
</evidence>
<protein>
    <submittedName>
        <fullName evidence="3">Oxygenase MpaB family protein</fullName>
        <ecNumber evidence="3">1.-.-.-</ecNumber>
    </submittedName>
</protein>
<organism evidence="3 4">
    <name type="scientific">Tsukamurella strandjordii</name>
    <dbReference type="NCBI Taxonomy" id="147577"/>
    <lineage>
        <taxon>Bacteria</taxon>
        <taxon>Bacillati</taxon>
        <taxon>Actinomycetota</taxon>
        <taxon>Actinomycetes</taxon>
        <taxon>Mycobacteriales</taxon>
        <taxon>Tsukamurellaceae</taxon>
        <taxon>Tsukamurella</taxon>
    </lineage>
</organism>
<feature type="domain" description="ER-bound oxygenase mpaB/mpaB'/Rubber oxygenase catalytic" evidence="2">
    <location>
        <begin position="134"/>
        <end position="351"/>
    </location>
</feature>
<reference evidence="3" key="1">
    <citation type="submission" date="2023-08" db="EMBL/GenBank/DDBJ databases">
        <title>The draft genome of Tsukamurella strandjordii strain 050030.</title>
        <authorList>
            <person name="Zhao F."/>
            <person name="Feng Y."/>
            <person name="Zong Z."/>
        </authorList>
    </citation>
    <scope>NUCLEOTIDE SEQUENCE</scope>
    <source>
        <strain evidence="3">050030</strain>
    </source>
</reference>
<evidence type="ECO:0000256" key="1">
    <source>
        <dbReference type="SAM" id="SignalP"/>
    </source>
</evidence>
<evidence type="ECO:0000259" key="2">
    <source>
        <dbReference type="Pfam" id="PF09995"/>
    </source>
</evidence>
<keyword evidence="1" id="KW-0732">Signal</keyword>
<sequence length="410" mass="45285">MNELKRRDVIKAVGIVGTAGAAAALGAGPALAAPDTAPSSAALGSGIGPDPRQLWDAEGDPLMAAVLERGDAERVNRVLSEWTTNGQPIPAGLPADVREFIDHARKLPDWLDPDRMRGADSFYQKRSFYLSTIIGFSGGLMMSVIPRESRAVYWSKGGSNMKVRIAKTYKLVYDSIAVGAYGPNGRMIVTAVKTRMTHGAVRHLLPQSPHWRRVATETKPISQADMMVTWHSLATMGMRVMSNWGIRLPEDERSGLLHSWQLHGHMLGIGDAYIPATWDQAEALAQQNLDPIMGPTREGVKLANMLVDLGRDIDGRVLSRPVLEAFTRYSLGDKLTDWMELPRQPFWEGLLAATWPLYVGIREGALERNALPPELYHQMDELAKSLELAYLGEFRPVNITIPTTNNPNYR</sequence>
<dbReference type="Proteomes" id="UP001178281">
    <property type="component" value="Unassembled WGS sequence"/>
</dbReference>
<name>A0AA90N7G9_9ACTN</name>
<dbReference type="EC" id="1.-.-.-" evidence="3"/>
<feature type="chain" id="PRO_5041651600" evidence="1">
    <location>
        <begin position="33"/>
        <end position="410"/>
    </location>
</feature>
<dbReference type="Pfam" id="PF09995">
    <property type="entry name" value="MPAB_Lcp_cat"/>
    <property type="match status" value="1"/>
</dbReference>
<accession>A0AA90N7G9</accession>
<dbReference type="PANTHER" id="PTHR37539:SF1">
    <property type="entry name" value="ER-BOUND OXYGENASE MPAB_MPAB'_RUBBER OXYGENASE CATALYTIC DOMAIN-CONTAINING PROTEIN"/>
    <property type="match status" value="1"/>
</dbReference>